<evidence type="ECO:0000313" key="2">
    <source>
        <dbReference type="EMBL" id="KAK1655177.1"/>
    </source>
</evidence>
<feature type="signal peptide" evidence="1">
    <location>
        <begin position="1"/>
        <end position="20"/>
    </location>
</feature>
<dbReference type="GeneID" id="85471036"/>
<dbReference type="RefSeq" id="XP_060451221.1">
    <property type="nucleotide sequence ID" value="XM_060586174.1"/>
</dbReference>
<reference evidence="2" key="1">
    <citation type="submission" date="2021-06" db="EMBL/GenBank/DDBJ databases">
        <title>Comparative genomics, transcriptomics and evolutionary studies reveal genomic signatures of adaptation to plant cell wall in hemibiotrophic fungi.</title>
        <authorList>
            <consortium name="DOE Joint Genome Institute"/>
            <person name="Baroncelli R."/>
            <person name="Diaz J.F."/>
            <person name="Benocci T."/>
            <person name="Peng M."/>
            <person name="Battaglia E."/>
            <person name="Haridas S."/>
            <person name="Andreopoulos W."/>
            <person name="Labutti K."/>
            <person name="Pangilinan J."/>
            <person name="Floch G.L."/>
            <person name="Makela M.R."/>
            <person name="Henrissat B."/>
            <person name="Grigoriev I.V."/>
            <person name="Crouch J.A."/>
            <person name="De Vries R.P."/>
            <person name="Sukno S.A."/>
            <person name="Thon M.R."/>
        </authorList>
    </citation>
    <scope>NUCLEOTIDE SEQUENCE</scope>
    <source>
        <strain evidence="2">CBS 102054</strain>
    </source>
</reference>
<dbReference type="EMBL" id="JAHMHQ010000001">
    <property type="protein sequence ID" value="KAK1655177.1"/>
    <property type="molecule type" value="Genomic_DNA"/>
</dbReference>
<dbReference type="AlphaFoldDB" id="A0AAJ0A540"/>
<organism evidence="2 3">
    <name type="scientific">Colletotrichum phormii</name>
    <dbReference type="NCBI Taxonomy" id="359342"/>
    <lineage>
        <taxon>Eukaryota</taxon>
        <taxon>Fungi</taxon>
        <taxon>Dikarya</taxon>
        <taxon>Ascomycota</taxon>
        <taxon>Pezizomycotina</taxon>
        <taxon>Sordariomycetes</taxon>
        <taxon>Hypocreomycetidae</taxon>
        <taxon>Glomerellales</taxon>
        <taxon>Glomerellaceae</taxon>
        <taxon>Colletotrichum</taxon>
        <taxon>Colletotrichum acutatum species complex</taxon>
    </lineage>
</organism>
<accession>A0AAJ0A540</accession>
<name>A0AAJ0A540_9PEZI</name>
<gene>
    <name evidence="2" type="ORF">BDP81DRAFT_349</name>
</gene>
<evidence type="ECO:0008006" key="4">
    <source>
        <dbReference type="Google" id="ProtNLM"/>
    </source>
</evidence>
<feature type="chain" id="PRO_5042618232" description="Secreted protein" evidence="1">
    <location>
        <begin position="21"/>
        <end position="112"/>
    </location>
</feature>
<sequence>MLIRTLLVGIWLACLHCARQHVPEYRGHLVKFGVIRCRKVCASCTSLVGSCYPCTSLWSRMQWNDGIALCTICSLRKTHGFGEQKAPRTSGIWNPGSRLAFDLFKAGPVSLR</sequence>
<evidence type="ECO:0000313" key="3">
    <source>
        <dbReference type="Proteomes" id="UP001243989"/>
    </source>
</evidence>
<protein>
    <recommendedName>
        <fullName evidence="4">Secreted protein</fullName>
    </recommendedName>
</protein>
<comment type="caution">
    <text evidence="2">The sequence shown here is derived from an EMBL/GenBank/DDBJ whole genome shotgun (WGS) entry which is preliminary data.</text>
</comment>
<proteinExistence type="predicted"/>
<evidence type="ECO:0000256" key="1">
    <source>
        <dbReference type="SAM" id="SignalP"/>
    </source>
</evidence>
<keyword evidence="3" id="KW-1185">Reference proteome</keyword>
<keyword evidence="1" id="KW-0732">Signal</keyword>
<dbReference type="Proteomes" id="UP001243989">
    <property type="component" value="Unassembled WGS sequence"/>
</dbReference>